<evidence type="ECO:0000256" key="4">
    <source>
        <dbReference type="ARBA" id="ARBA00022729"/>
    </source>
</evidence>
<keyword evidence="7" id="KW-0472">Membrane</keyword>
<dbReference type="Gene3D" id="3.40.50.1980">
    <property type="entry name" value="Nitrogenase molybdenum iron protein domain"/>
    <property type="match status" value="2"/>
</dbReference>
<proteinExistence type="predicted"/>
<feature type="coiled-coil region" evidence="5">
    <location>
        <begin position="166"/>
        <end position="193"/>
    </location>
</feature>
<keyword evidence="2" id="KW-0813">Transport</keyword>
<organism evidence="8 9">
    <name type="scientific">Bifidobacterium magnum</name>
    <dbReference type="NCBI Taxonomy" id="1692"/>
    <lineage>
        <taxon>Bacteria</taxon>
        <taxon>Bacillati</taxon>
        <taxon>Actinomycetota</taxon>
        <taxon>Actinomycetes</taxon>
        <taxon>Bifidobacteriales</taxon>
        <taxon>Bifidobacteriaceae</taxon>
        <taxon>Bifidobacterium</taxon>
    </lineage>
</organism>
<dbReference type="AlphaFoldDB" id="A0A087BCJ5"/>
<feature type="compositionally biased region" description="Polar residues" evidence="6">
    <location>
        <begin position="319"/>
        <end position="333"/>
    </location>
</feature>
<keyword evidence="7" id="KW-1133">Transmembrane helix</keyword>
<feature type="transmembrane region" description="Helical" evidence="7">
    <location>
        <begin position="12"/>
        <end position="30"/>
    </location>
</feature>
<dbReference type="GO" id="GO:0030001">
    <property type="term" value="P:metal ion transport"/>
    <property type="evidence" value="ECO:0007669"/>
    <property type="project" value="InterPro"/>
</dbReference>
<dbReference type="PROSITE" id="PS51257">
    <property type="entry name" value="PROKAR_LIPOPROTEIN"/>
    <property type="match status" value="1"/>
</dbReference>
<sequence>MKQLWDHVTHVLGMIIAVCMVCAIGACGAAKPRDEPSPSSSPTEVNKPITVVASLNQWGSFAKNLGGDNVEVTSLLNSTTADAHDFEPTAADVAKLEKADLVLVNGAGYDTWADKTLAPGAERISVAETVGALNGDNPHLWFSKDARNAVAKALIDAFIRLRPAEKATFNEQLKVWQAEEDKLEQTMKEFAKNHPDITYAATENIAYYLMSDLGFTDATPQGYAQAAANESEPAAADINDFQQVLRDHDVSLLVNNAQESNKTTQELVQIAKAESIPVLDVTEQMPSDMDTLVNWIASLIQQIDQSVKGEHENDATGKAEQSGTNNGDTQPSPSADPAKTAQ</sequence>
<dbReference type="GO" id="GO:0046872">
    <property type="term" value="F:metal ion binding"/>
    <property type="evidence" value="ECO:0007669"/>
    <property type="project" value="UniProtKB-KW"/>
</dbReference>
<gene>
    <name evidence="8" type="ORF">BMAGN_0617</name>
</gene>
<keyword evidence="3" id="KW-0479">Metal-binding</keyword>
<evidence type="ECO:0000256" key="3">
    <source>
        <dbReference type="ARBA" id="ARBA00022723"/>
    </source>
</evidence>
<evidence type="ECO:0000256" key="7">
    <source>
        <dbReference type="SAM" id="Phobius"/>
    </source>
</evidence>
<evidence type="ECO:0000256" key="2">
    <source>
        <dbReference type="ARBA" id="ARBA00022448"/>
    </source>
</evidence>
<evidence type="ECO:0000256" key="6">
    <source>
        <dbReference type="SAM" id="MobiDB-lite"/>
    </source>
</evidence>
<keyword evidence="9" id="KW-1185">Reference proteome</keyword>
<protein>
    <submittedName>
        <fullName evidence="8">Mn2+/Zn2+ ABC transporter, solute-binding protein</fullName>
    </submittedName>
</protein>
<comment type="subcellular location">
    <subcellularLocation>
        <location evidence="1">Cell envelope</location>
    </subcellularLocation>
</comment>
<feature type="region of interest" description="Disordered" evidence="6">
    <location>
        <begin position="306"/>
        <end position="342"/>
    </location>
</feature>
<dbReference type="GO" id="GO:0030313">
    <property type="term" value="C:cell envelope"/>
    <property type="evidence" value="ECO:0007669"/>
    <property type="project" value="UniProtKB-SubCell"/>
</dbReference>
<dbReference type="InterPro" id="IPR006127">
    <property type="entry name" value="ZnuA-like"/>
</dbReference>
<dbReference type="Proteomes" id="UP000029052">
    <property type="component" value="Unassembled WGS sequence"/>
</dbReference>
<evidence type="ECO:0000256" key="1">
    <source>
        <dbReference type="ARBA" id="ARBA00004196"/>
    </source>
</evidence>
<evidence type="ECO:0000313" key="8">
    <source>
        <dbReference type="EMBL" id="KFI68745.1"/>
    </source>
</evidence>
<accession>A0A087BCJ5</accession>
<dbReference type="RefSeq" id="WP_152593207.1">
    <property type="nucleotide sequence ID" value="NZ_JGZB01000003.1"/>
</dbReference>
<dbReference type="InterPro" id="IPR050492">
    <property type="entry name" value="Bact_metal-bind_prot9"/>
</dbReference>
<dbReference type="EMBL" id="JGZB01000003">
    <property type="protein sequence ID" value="KFI68745.1"/>
    <property type="molecule type" value="Genomic_DNA"/>
</dbReference>
<keyword evidence="4" id="KW-0732">Signal</keyword>
<name>A0A087BCJ5_9BIFI</name>
<keyword evidence="5" id="KW-0175">Coiled coil</keyword>
<dbReference type="PANTHER" id="PTHR42953">
    <property type="entry name" value="HIGH-AFFINITY ZINC UPTAKE SYSTEM PROTEIN ZNUA-RELATED"/>
    <property type="match status" value="1"/>
</dbReference>
<evidence type="ECO:0000256" key="5">
    <source>
        <dbReference type="SAM" id="Coils"/>
    </source>
</evidence>
<reference evidence="8 9" key="1">
    <citation type="submission" date="2014-03" db="EMBL/GenBank/DDBJ databases">
        <title>Genomics of Bifidobacteria.</title>
        <authorList>
            <person name="Ventura M."/>
            <person name="Milani C."/>
            <person name="Lugli G.A."/>
        </authorList>
    </citation>
    <scope>NUCLEOTIDE SEQUENCE [LARGE SCALE GENOMIC DNA]</scope>
    <source>
        <strain evidence="8 9">LMG 11591</strain>
    </source>
</reference>
<comment type="caution">
    <text evidence="8">The sequence shown here is derived from an EMBL/GenBank/DDBJ whole genome shotgun (WGS) entry which is preliminary data.</text>
</comment>
<keyword evidence="7" id="KW-0812">Transmembrane</keyword>
<dbReference type="STRING" id="1692.BMAGN_0617"/>
<dbReference type="Pfam" id="PF01297">
    <property type="entry name" value="ZnuA"/>
    <property type="match status" value="1"/>
</dbReference>
<dbReference type="PANTHER" id="PTHR42953:SF1">
    <property type="entry name" value="METAL-BINDING PROTEIN HI_0362-RELATED"/>
    <property type="match status" value="1"/>
</dbReference>
<dbReference type="SUPFAM" id="SSF53807">
    <property type="entry name" value="Helical backbone' metal receptor"/>
    <property type="match status" value="1"/>
</dbReference>
<dbReference type="eggNOG" id="COG0803">
    <property type="taxonomic scope" value="Bacteria"/>
</dbReference>
<feature type="compositionally biased region" description="Basic and acidic residues" evidence="6">
    <location>
        <begin position="307"/>
        <end position="317"/>
    </location>
</feature>
<evidence type="ECO:0000313" key="9">
    <source>
        <dbReference type="Proteomes" id="UP000029052"/>
    </source>
</evidence>